<dbReference type="SUPFAM" id="SSF51905">
    <property type="entry name" value="FAD/NAD(P)-binding domain"/>
    <property type="match status" value="1"/>
</dbReference>
<dbReference type="PANTHER" id="PTHR13847">
    <property type="entry name" value="SARCOSINE DEHYDROGENASE-RELATED"/>
    <property type="match status" value="1"/>
</dbReference>
<dbReference type="RefSeq" id="WP_173947133.1">
    <property type="nucleotide sequence ID" value="NZ_CP102845.1"/>
</dbReference>
<feature type="domain" description="FAD dependent oxidoreductase" evidence="2">
    <location>
        <begin position="30"/>
        <end position="381"/>
    </location>
</feature>
<evidence type="ECO:0000259" key="2">
    <source>
        <dbReference type="Pfam" id="PF01266"/>
    </source>
</evidence>
<evidence type="ECO:0000313" key="4">
    <source>
        <dbReference type="Proteomes" id="UP001017257"/>
    </source>
</evidence>
<dbReference type="Gene3D" id="3.30.9.10">
    <property type="entry name" value="D-Amino Acid Oxidase, subunit A, domain 2"/>
    <property type="match status" value="1"/>
</dbReference>
<evidence type="ECO:0000313" key="3">
    <source>
        <dbReference type="EMBL" id="UVF18888.1"/>
    </source>
</evidence>
<dbReference type="EMBL" id="CP102845">
    <property type="protein sequence ID" value="UVF18888.1"/>
    <property type="molecule type" value="Genomic_DNA"/>
</dbReference>
<dbReference type="Pfam" id="PF01266">
    <property type="entry name" value="DAO"/>
    <property type="match status" value="1"/>
</dbReference>
<evidence type="ECO:0000256" key="1">
    <source>
        <dbReference type="ARBA" id="ARBA00023002"/>
    </source>
</evidence>
<name>A0ABY5RNT1_9HYPH</name>
<reference evidence="3" key="1">
    <citation type="submission" date="2022-08" db="EMBL/GenBank/DDBJ databases">
        <title>Microvirga terrae sp. nov., isolated from soil.</title>
        <authorList>
            <person name="Kim K.H."/>
            <person name="Seo Y.L."/>
            <person name="Kim J.M."/>
            <person name="Lee J.K."/>
            <person name="Han D.M."/>
            <person name="Jeon C.O."/>
        </authorList>
    </citation>
    <scope>NUCLEOTIDE SEQUENCE</scope>
    <source>
        <strain evidence="3">R24</strain>
    </source>
</reference>
<dbReference type="Gene3D" id="3.50.50.60">
    <property type="entry name" value="FAD/NAD(P)-binding domain"/>
    <property type="match status" value="1"/>
</dbReference>
<dbReference type="InterPro" id="IPR036188">
    <property type="entry name" value="FAD/NAD-bd_sf"/>
</dbReference>
<accession>A0ABY5RNT1</accession>
<proteinExistence type="predicted"/>
<dbReference type="Proteomes" id="UP001017257">
    <property type="component" value="Chromosome"/>
</dbReference>
<keyword evidence="4" id="KW-1185">Reference proteome</keyword>
<organism evidence="3 4">
    <name type="scientific">Microvirga terrae</name>
    <dbReference type="NCBI Taxonomy" id="2740529"/>
    <lineage>
        <taxon>Bacteria</taxon>
        <taxon>Pseudomonadati</taxon>
        <taxon>Pseudomonadota</taxon>
        <taxon>Alphaproteobacteria</taxon>
        <taxon>Hyphomicrobiales</taxon>
        <taxon>Methylobacteriaceae</taxon>
        <taxon>Microvirga</taxon>
    </lineage>
</organism>
<dbReference type="InterPro" id="IPR006076">
    <property type="entry name" value="FAD-dep_OxRdtase"/>
</dbReference>
<keyword evidence="1" id="KW-0560">Oxidoreductase</keyword>
<sequence length="429" mass="46789">MLPAHVDTYYSRTAAISETYPEAAGRMEADVCIIGGGLAGLTAALKLARTGRSVVLLEARRVAWGASGRNGGFVSAGYATGLSSIERRVGSDHARELFRLSMEGVDIVRSEIDELGIKDAHPVPGIAKVLRYDSRGALQAASESQQREFGQTLRYLPRAEVRELLASPRYHEAVLDEDAFHFHPLNYGSALAREAMRLGAAIHEHSPVTSADLEGPRKIVRTTGAEISAEHVVFATGGYTDDVLPALKRAFLPIATYVLLTESSPDLVQGAIRMQAAILDDRRAGDYYRRVDGGSRILWGGRITTRTTDPRNIASLLRREMVTTYPQLSDLKVEVAWSGLMSYARHLMPQIGSWKPGVWYCTAFGGHGMNTTAIGGTVVAEGITGESDRYRLFAPFGLTWNGGIIGRAAAQLTYWSYQVADAAREFRSR</sequence>
<protein>
    <submittedName>
        <fullName evidence="3">FAD-binding oxidoreductase</fullName>
    </submittedName>
</protein>
<dbReference type="PANTHER" id="PTHR13847:SF281">
    <property type="entry name" value="FAD DEPENDENT OXIDOREDUCTASE DOMAIN-CONTAINING PROTEIN"/>
    <property type="match status" value="1"/>
</dbReference>
<gene>
    <name evidence="3" type="ORF">HPT29_020815</name>
</gene>